<evidence type="ECO:0000259" key="7">
    <source>
        <dbReference type="Pfam" id="PF00962"/>
    </source>
</evidence>
<evidence type="ECO:0000256" key="5">
    <source>
        <dbReference type="ARBA" id="ARBA00022801"/>
    </source>
</evidence>
<dbReference type="GO" id="GO:0046872">
    <property type="term" value="F:metal ion binding"/>
    <property type="evidence" value="ECO:0007669"/>
    <property type="project" value="UniProtKB-KW"/>
</dbReference>
<evidence type="ECO:0000256" key="6">
    <source>
        <dbReference type="ARBA" id="ARBA00022833"/>
    </source>
</evidence>
<dbReference type="InterPro" id="IPR006330">
    <property type="entry name" value="Ado/ade_deaminase"/>
</dbReference>
<gene>
    <name evidence="8" type="primary">add</name>
    <name evidence="8" type="ORF">H9747_11370</name>
</gene>
<dbReference type="SUPFAM" id="SSF51556">
    <property type="entry name" value="Metallo-dependent hydrolases"/>
    <property type="match status" value="1"/>
</dbReference>
<evidence type="ECO:0000313" key="9">
    <source>
        <dbReference type="Proteomes" id="UP000886814"/>
    </source>
</evidence>
<reference evidence="8" key="1">
    <citation type="journal article" date="2021" name="PeerJ">
        <title>Extensive microbial diversity within the chicken gut microbiome revealed by metagenomics and culture.</title>
        <authorList>
            <person name="Gilroy R."/>
            <person name="Ravi A."/>
            <person name="Getino M."/>
            <person name="Pursley I."/>
            <person name="Horton D.L."/>
            <person name="Alikhan N.F."/>
            <person name="Baker D."/>
            <person name="Gharbi K."/>
            <person name="Hall N."/>
            <person name="Watson M."/>
            <person name="Adriaenssens E.M."/>
            <person name="Foster-Nyarko E."/>
            <person name="Jarju S."/>
            <person name="Secka A."/>
            <person name="Antonio M."/>
            <person name="Oren A."/>
            <person name="Chaudhuri R.R."/>
            <person name="La Ragione R."/>
            <person name="Hildebrand F."/>
            <person name="Pallen M.J."/>
        </authorList>
    </citation>
    <scope>NUCLEOTIDE SEQUENCE</scope>
    <source>
        <strain evidence="8">CHK195-9823</strain>
    </source>
</reference>
<dbReference type="NCBIfam" id="TIGR01430">
    <property type="entry name" value="aden_deam"/>
    <property type="match status" value="1"/>
</dbReference>
<dbReference type="Pfam" id="PF00962">
    <property type="entry name" value="A_deaminase"/>
    <property type="match status" value="1"/>
</dbReference>
<dbReference type="GO" id="GO:0006154">
    <property type="term" value="P:adenosine catabolic process"/>
    <property type="evidence" value="ECO:0007669"/>
    <property type="project" value="TreeGrafter"/>
</dbReference>
<dbReference type="Proteomes" id="UP000886814">
    <property type="component" value="Unassembled WGS sequence"/>
</dbReference>
<sequence length="321" mass="36304">MDIEQLPKLDLHCHLDGSLTKAMIERHLGKKVTGEALTVSQDCRSLTEYLEKFDLPLQCLQDEKGLEEGAYTFVEEIAKEKVEYIEVRFAPMLSVHENLSCRQVIEAVRKGMERGKEDFQVHYGIIVCAMRNHSEEQNLAMLKCAREYLGEGVCALDLAGDESAYPTACFRNIFQEAKRLGMPYTIHSGETGNLENVREAWELGAARIGHGIALKKDPELMKAYAKTGIGVEMCPTSNFQTKAVQTWQDYPLRQFLDAGIKVSVNTDNRTVSGTTMTQELAKVYEQYGRDEELIFTLLKNAADTAFDTEIKEIFEKKWKGI</sequence>
<keyword evidence="4" id="KW-0479">Metal-binding</keyword>
<dbReference type="AlphaFoldDB" id="A0A9D1TGM6"/>
<dbReference type="GO" id="GO:0004000">
    <property type="term" value="F:adenosine deaminase activity"/>
    <property type="evidence" value="ECO:0007669"/>
    <property type="project" value="TreeGrafter"/>
</dbReference>
<organism evidence="8 9">
    <name type="scientific">Candidatus Blautia stercorigallinarum</name>
    <dbReference type="NCBI Taxonomy" id="2838501"/>
    <lineage>
        <taxon>Bacteria</taxon>
        <taxon>Bacillati</taxon>
        <taxon>Bacillota</taxon>
        <taxon>Clostridia</taxon>
        <taxon>Lachnospirales</taxon>
        <taxon>Lachnospiraceae</taxon>
        <taxon>Blautia</taxon>
    </lineage>
</organism>
<dbReference type="GO" id="GO:0005829">
    <property type="term" value="C:cytosol"/>
    <property type="evidence" value="ECO:0007669"/>
    <property type="project" value="TreeGrafter"/>
</dbReference>
<comment type="caution">
    <text evidence="8">The sequence shown here is derived from an EMBL/GenBank/DDBJ whole genome shotgun (WGS) entry which is preliminary data.</text>
</comment>
<comment type="cofactor">
    <cofactor evidence="1">
        <name>Zn(2+)</name>
        <dbReference type="ChEBI" id="CHEBI:29105"/>
    </cofactor>
</comment>
<accession>A0A9D1TGM6</accession>
<protein>
    <recommendedName>
        <fullName evidence="3">adenosine deaminase</fullName>
        <ecNumber evidence="3">3.5.4.4</ecNumber>
    </recommendedName>
</protein>
<dbReference type="EMBL" id="DXIQ01000072">
    <property type="protein sequence ID" value="HIV39572.1"/>
    <property type="molecule type" value="Genomic_DNA"/>
</dbReference>
<dbReference type="EC" id="3.5.4.4" evidence="3"/>
<dbReference type="GO" id="GO:0043103">
    <property type="term" value="P:hypoxanthine salvage"/>
    <property type="evidence" value="ECO:0007669"/>
    <property type="project" value="TreeGrafter"/>
</dbReference>
<name>A0A9D1TGM6_9FIRM</name>
<feature type="domain" description="Adenosine deaminase" evidence="7">
    <location>
        <begin position="7"/>
        <end position="306"/>
    </location>
</feature>
<keyword evidence="6" id="KW-0862">Zinc</keyword>
<dbReference type="PANTHER" id="PTHR11409:SF43">
    <property type="entry name" value="ADENOSINE DEAMINASE"/>
    <property type="match status" value="1"/>
</dbReference>
<evidence type="ECO:0000256" key="1">
    <source>
        <dbReference type="ARBA" id="ARBA00001947"/>
    </source>
</evidence>
<evidence type="ECO:0000256" key="2">
    <source>
        <dbReference type="ARBA" id="ARBA00006676"/>
    </source>
</evidence>
<dbReference type="Gene3D" id="3.20.20.140">
    <property type="entry name" value="Metal-dependent hydrolases"/>
    <property type="match status" value="1"/>
</dbReference>
<evidence type="ECO:0000256" key="4">
    <source>
        <dbReference type="ARBA" id="ARBA00022723"/>
    </source>
</evidence>
<comment type="similarity">
    <text evidence="2">Belongs to the metallo-dependent hydrolases superfamily. Adenosine and AMP deaminases family.</text>
</comment>
<keyword evidence="5 8" id="KW-0378">Hydrolase</keyword>
<proteinExistence type="inferred from homology"/>
<dbReference type="GO" id="GO:0046103">
    <property type="term" value="P:inosine biosynthetic process"/>
    <property type="evidence" value="ECO:0007669"/>
    <property type="project" value="TreeGrafter"/>
</dbReference>
<dbReference type="InterPro" id="IPR001365">
    <property type="entry name" value="A_deaminase_dom"/>
</dbReference>
<dbReference type="InterPro" id="IPR032466">
    <property type="entry name" value="Metal_Hydrolase"/>
</dbReference>
<dbReference type="PANTHER" id="PTHR11409">
    <property type="entry name" value="ADENOSINE DEAMINASE"/>
    <property type="match status" value="1"/>
</dbReference>
<evidence type="ECO:0000256" key="3">
    <source>
        <dbReference type="ARBA" id="ARBA00012784"/>
    </source>
</evidence>
<reference evidence="8" key="2">
    <citation type="submission" date="2021-04" db="EMBL/GenBank/DDBJ databases">
        <authorList>
            <person name="Gilroy R."/>
        </authorList>
    </citation>
    <scope>NUCLEOTIDE SEQUENCE</scope>
    <source>
        <strain evidence="8">CHK195-9823</strain>
    </source>
</reference>
<evidence type="ECO:0000313" key="8">
    <source>
        <dbReference type="EMBL" id="HIV39572.1"/>
    </source>
</evidence>